<dbReference type="SUPFAM" id="SSF53335">
    <property type="entry name" value="S-adenosyl-L-methionine-dependent methyltransferases"/>
    <property type="match status" value="1"/>
</dbReference>
<evidence type="ECO:0000313" key="2">
    <source>
        <dbReference type="Proteomes" id="UP000277999"/>
    </source>
</evidence>
<keyword evidence="1" id="KW-0489">Methyltransferase</keyword>
<dbReference type="AlphaFoldDB" id="A0A3M0S2X0"/>
<dbReference type="Proteomes" id="UP000277999">
    <property type="component" value="Unassembled WGS sequence"/>
</dbReference>
<accession>A0A3M0S2X0</accession>
<name>A0A3M0S2X0_9CLOT</name>
<dbReference type="EMBL" id="RFAQ01000118">
    <property type="protein sequence ID" value="RMC91930.1"/>
    <property type="molecule type" value="Genomic_DNA"/>
</dbReference>
<comment type="caution">
    <text evidence="1">The sequence shown here is derived from an EMBL/GenBank/DDBJ whole genome shotgun (WGS) entry which is preliminary data.</text>
</comment>
<reference evidence="1 2" key="1">
    <citation type="submission" date="2018-10" db="EMBL/GenBank/DDBJ databases">
        <title>Genome-centric metagenomics revealed C2 chemical producing, CO utilizing Clostridium with novel acetogenic gene cluster.</title>
        <authorList>
            <person name="Kang H."/>
            <person name="Park B."/>
            <person name="Choi I.G."/>
            <person name="Chang I.S."/>
        </authorList>
    </citation>
    <scope>NUCLEOTIDE SEQUENCE [LARGE SCALE GENOMIC DNA]</scope>
    <source>
        <strain evidence="1 2">H21-9</strain>
    </source>
</reference>
<organism evidence="1 2">
    <name type="scientific">Clostridium autoethanogenum</name>
    <dbReference type="NCBI Taxonomy" id="84023"/>
    <lineage>
        <taxon>Bacteria</taxon>
        <taxon>Bacillati</taxon>
        <taxon>Bacillota</taxon>
        <taxon>Clostridia</taxon>
        <taxon>Eubacteriales</taxon>
        <taxon>Clostridiaceae</taxon>
        <taxon>Clostridium</taxon>
    </lineage>
</organism>
<proteinExistence type="predicted"/>
<keyword evidence="1" id="KW-0808">Transferase</keyword>
<dbReference type="GO" id="GO:0032259">
    <property type="term" value="P:methylation"/>
    <property type="evidence" value="ECO:0007669"/>
    <property type="project" value="UniProtKB-KW"/>
</dbReference>
<gene>
    <name evidence="1" type="ORF">D9O40_21600</name>
</gene>
<protein>
    <submittedName>
        <fullName evidence="1">Class I SAM-dependent methyltransferase</fullName>
    </submittedName>
</protein>
<dbReference type="InterPro" id="IPR029063">
    <property type="entry name" value="SAM-dependent_MTases_sf"/>
</dbReference>
<dbReference type="RefSeq" id="WP_122060311.1">
    <property type="nucleotide sequence ID" value="NZ_RFAQ01000118.1"/>
</dbReference>
<dbReference type="GO" id="GO:0008168">
    <property type="term" value="F:methyltransferase activity"/>
    <property type="evidence" value="ECO:0007669"/>
    <property type="project" value="UniProtKB-KW"/>
</dbReference>
<sequence length="178" mass="21166">MIKLSKDIFINMEKEIFKGNLLDIGMDNQGIIYNIYKEFNDNVNVEYVSGKEEGKNIKEDYYDNCILLFSFNKLWAKFKKKNFIKDIYNHLAKNGIIHIWDIDKGYRKIFHADIKILIPGGKLRKIKIRDFNILKDNSKESTIRLLDDYFKILECRNSDGFFYIKVEKKNLVCKSKDN</sequence>
<evidence type="ECO:0000313" key="1">
    <source>
        <dbReference type="EMBL" id="RMC91930.1"/>
    </source>
</evidence>